<dbReference type="eggNOG" id="COG1704">
    <property type="taxonomic scope" value="Bacteria"/>
</dbReference>
<evidence type="ECO:0000313" key="2">
    <source>
        <dbReference type="EMBL" id="ABW26872.1"/>
    </source>
</evidence>
<gene>
    <name evidence="2" type="ordered locus">AM1_1852</name>
</gene>
<reference evidence="2 3" key="1">
    <citation type="journal article" date="2008" name="Proc. Natl. Acad. Sci. U.S.A.">
        <title>Niche adaptation and genome expansion in the chlorophyll d-producing cyanobacterium Acaryochloris marina.</title>
        <authorList>
            <person name="Swingley W.D."/>
            <person name="Chen M."/>
            <person name="Cheung P.C."/>
            <person name="Conrad A.L."/>
            <person name="Dejesa L.C."/>
            <person name="Hao J."/>
            <person name="Honchak B.M."/>
            <person name="Karbach L.E."/>
            <person name="Kurdoglu A."/>
            <person name="Lahiri S."/>
            <person name="Mastrian S.D."/>
            <person name="Miyashita H."/>
            <person name="Page L."/>
            <person name="Ramakrishna P."/>
            <person name="Satoh S."/>
            <person name="Sattley W.M."/>
            <person name="Shimada Y."/>
            <person name="Taylor H.L."/>
            <person name="Tomo T."/>
            <person name="Tsuchiya T."/>
            <person name="Wang Z.T."/>
            <person name="Raymond J."/>
            <person name="Mimuro M."/>
            <person name="Blankenship R.E."/>
            <person name="Touchman J.W."/>
        </authorList>
    </citation>
    <scope>NUCLEOTIDE SEQUENCE [LARGE SCALE GENOMIC DNA]</scope>
    <source>
        <strain evidence="3">MBIC 11017</strain>
    </source>
</reference>
<dbReference type="KEGG" id="amr:AM1_1852"/>
<dbReference type="AlphaFoldDB" id="B0CDE7"/>
<evidence type="ECO:0000313" key="3">
    <source>
        <dbReference type="Proteomes" id="UP000000268"/>
    </source>
</evidence>
<dbReference type="STRING" id="329726.AM1_1852"/>
<keyword evidence="1" id="KW-0812">Transmembrane</keyword>
<keyword evidence="1" id="KW-1133">Transmembrane helix</keyword>
<feature type="transmembrane region" description="Helical" evidence="1">
    <location>
        <begin position="25"/>
        <end position="45"/>
    </location>
</feature>
<keyword evidence="3" id="KW-1185">Reference proteome</keyword>
<dbReference type="RefSeq" id="WP_012162375.1">
    <property type="nucleotide sequence ID" value="NC_009925.1"/>
</dbReference>
<organism evidence="2 3">
    <name type="scientific">Acaryochloris marina (strain MBIC 11017)</name>
    <dbReference type="NCBI Taxonomy" id="329726"/>
    <lineage>
        <taxon>Bacteria</taxon>
        <taxon>Bacillati</taxon>
        <taxon>Cyanobacteriota</taxon>
        <taxon>Cyanophyceae</taxon>
        <taxon>Acaryochloridales</taxon>
        <taxon>Acaryochloridaceae</taxon>
        <taxon>Acaryochloris</taxon>
    </lineage>
</organism>
<proteinExistence type="predicted"/>
<protein>
    <submittedName>
        <fullName evidence="2">Uncharacterized protein</fullName>
    </submittedName>
</protein>
<dbReference type="Proteomes" id="UP000000268">
    <property type="component" value="Chromosome"/>
</dbReference>
<accession>B0CDE7</accession>
<dbReference type="EMBL" id="CP000828">
    <property type="protein sequence ID" value="ABW26872.1"/>
    <property type="molecule type" value="Genomic_DNA"/>
</dbReference>
<dbReference type="NCBIfam" id="NF038305">
    <property type="entry name" value="HpsJ_fam"/>
    <property type="match status" value="1"/>
</dbReference>
<name>B0CDE7_ACAM1</name>
<evidence type="ECO:0000256" key="1">
    <source>
        <dbReference type="SAM" id="Phobius"/>
    </source>
</evidence>
<dbReference type="OrthoDB" id="532366at2"/>
<dbReference type="InterPro" id="IPR047709">
    <property type="entry name" value="HpsJ-like"/>
</dbReference>
<dbReference type="HOGENOM" id="CLU_082413_0_0_3"/>
<sequence length="245" mass="27952">MTQPKLDRLWRAYATQSRSITMIRWLGYGLLLLALLDLGAILIPIDLMNPVWEFRSIGSIVERIPVPLIGFVMVFWGEQEYRRPAEKLILKVLTWLTLALTLVLVAMIPLCFVNSMRIHNLKVEEINAFKVQRLALVQQLETKLDQTNSVDEFQRLLSRALTNRSSITLDTNQALPDIKAQIPSLLSPARSAIEQQAKDALEQARNEQPGLLKRTIKWSLGALIGAVVGLRIWQSTRWARKKSYL</sequence>
<keyword evidence="1" id="KW-0472">Membrane</keyword>
<feature type="transmembrane region" description="Helical" evidence="1">
    <location>
        <begin position="88"/>
        <end position="110"/>
    </location>
</feature>